<reference evidence="1 2" key="2">
    <citation type="submission" date="2019-09" db="EMBL/GenBank/DDBJ databases">
        <title>Mesorhizobium sp. MaA-C15 isolated from Microcystis aeruginosa.</title>
        <authorList>
            <person name="Jeong S.E."/>
            <person name="Jin H.M."/>
            <person name="Jeon C.O."/>
        </authorList>
    </citation>
    <scope>NUCLEOTIDE SEQUENCE [LARGE SCALE GENOMIC DNA]</scope>
    <source>
        <strain evidence="1 2">MaA-C15</strain>
    </source>
</reference>
<reference evidence="1 2" key="1">
    <citation type="submission" date="2019-08" db="EMBL/GenBank/DDBJ databases">
        <authorList>
            <person name="Seo Y.L."/>
        </authorList>
    </citation>
    <scope>NUCLEOTIDE SEQUENCE [LARGE SCALE GENOMIC DNA]</scope>
    <source>
        <strain evidence="1 2">MaA-C15</strain>
    </source>
</reference>
<organism evidence="1 2">
    <name type="scientific">Neoaquamicrobium microcysteis</name>
    <dbReference type="NCBI Taxonomy" id="2682781"/>
    <lineage>
        <taxon>Bacteria</taxon>
        <taxon>Pseudomonadati</taxon>
        <taxon>Pseudomonadota</taxon>
        <taxon>Alphaproteobacteria</taxon>
        <taxon>Hyphomicrobiales</taxon>
        <taxon>Phyllobacteriaceae</taxon>
        <taxon>Neoaquamicrobium</taxon>
    </lineage>
</organism>
<name>A0A5D4GS97_9HYPH</name>
<protein>
    <submittedName>
        <fullName evidence="1">Uncharacterized protein</fullName>
    </submittedName>
</protein>
<proteinExistence type="predicted"/>
<accession>A0A5D4GS97</accession>
<keyword evidence="2" id="KW-1185">Reference proteome</keyword>
<comment type="caution">
    <text evidence="1">The sequence shown here is derived from an EMBL/GenBank/DDBJ whole genome shotgun (WGS) entry which is preliminary data.</text>
</comment>
<dbReference type="EMBL" id="VSZS01000064">
    <property type="protein sequence ID" value="TYR31626.1"/>
    <property type="molecule type" value="Genomic_DNA"/>
</dbReference>
<dbReference type="RefSeq" id="WP_148915597.1">
    <property type="nucleotide sequence ID" value="NZ_VSZS01000064.1"/>
</dbReference>
<dbReference type="Proteomes" id="UP000323258">
    <property type="component" value="Unassembled WGS sequence"/>
</dbReference>
<gene>
    <name evidence="1" type="ORF">FY036_15285</name>
</gene>
<evidence type="ECO:0000313" key="2">
    <source>
        <dbReference type="Proteomes" id="UP000323258"/>
    </source>
</evidence>
<dbReference type="AlphaFoldDB" id="A0A5D4GS97"/>
<evidence type="ECO:0000313" key="1">
    <source>
        <dbReference type="EMBL" id="TYR31626.1"/>
    </source>
</evidence>
<sequence>MDNTVNDAGSKSLGLAALFICQSLLLELEEAGLVGHDNIQGLLKDAFNALRQDHGGARRAEWIEASEVVDAIRIRHDRLGSRRRS</sequence>